<gene>
    <name evidence="1" type="ORF">PHYPO_G00055440</name>
</gene>
<organism evidence="1 2">
    <name type="scientific">Pangasianodon hypophthalmus</name>
    <name type="common">Striped catfish</name>
    <name type="synonym">Helicophagus hypophthalmus</name>
    <dbReference type="NCBI Taxonomy" id="310915"/>
    <lineage>
        <taxon>Eukaryota</taxon>
        <taxon>Metazoa</taxon>
        <taxon>Chordata</taxon>
        <taxon>Craniata</taxon>
        <taxon>Vertebrata</taxon>
        <taxon>Euteleostomi</taxon>
        <taxon>Actinopterygii</taxon>
        <taxon>Neopterygii</taxon>
        <taxon>Teleostei</taxon>
        <taxon>Ostariophysi</taxon>
        <taxon>Siluriformes</taxon>
        <taxon>Pangasiidae</taxon>
        <taxon>Pangasianodon</taxon>
    </lineage>
</organism>
<sequence length="70" mass="7827">MHSKSGTYSDVTALALYNKAVFAASLSDAFKAQSEFKQQLWDFTDSLCLNRGPCAALLLHHFLMKWNSLS</sequence>
<reference evidence="1 2" key="1">
    <citation type="submission" date="2019-06" db="EMBL/GenBank/DDBJ databases">
        <title>A chromosome-scale genome assembly of the striped catfish, Pangasianodon hypophthalmus.</title>
        <authorList>
            <person name="Wen M."/>
            <person name="Zahm M."/>
            <person name="Roques C."/>
            <person name="Cabau C."/>
            <person name="Klopp C."/>
            <person name="Donnadieu C."/>
            <person name="Jouanno E."/>
            <person name="Avarre J.-C."/>
            <person name="Campet M."/>
            <person name="Ha T.T.T."/>
            <person name="Dugue R."/>
            <person name="Lampietro C."/>
            <person name="Louis A."/>
            <person name="Herpin A."/>
            <person name="Echchiki A."/>
            <person name="Berthelot C."/>
            <person name="Parey E."/>
            <person name="Roest-Crollius H."/>
            <person name="Braasch I."/>
            <person name="Postlethwait J."/>
            <person name="Bobe J."/>
            <person name="Montfort J."/>
            <person name="Bouchez O."/>
            <person name="Begum T."/>
            <person name="Schartl M."/>
            <person name="Guiguen Y."/>
        </authorList>
    </citation>
    <scope>NUCLEOTIDE SEQUENCE [LARGE SCALE GENOMIC DNA]</scope>
    <source>
        <strain evidence="1 2">Indonesia</strain>
        <tissue evidence="1">Blood</tissue>
    </source>
</reference>
<accession>A0A5N5M696</accession>
<keyword evidence="2" id="KW-1185">Reference proteome</keyword>
<dbReference type="EMBL" id="VFJC01000015">
    <property type="protein sequence ID" value="KAB5550590.1"/>
    <property type="molecule type" value="Genomic_DNA"/>
</dbReference>
<protein>
    <submittedName>
        <fullName evidence="1">Uncharacterized protein</fullName>
    </submittedName>
</protein>
<proteinExistence type="predicted"/>
<dbReference type="Proteomes" id="UP000327468">
    <property type="component" value="Chromosome 14"/>
</dbReference>
<evidence type="ECO:0000313" key="2">
    <source>
        <dbReference type="Proteomes" id="UP000327468"/>
    </source>
</evidence>
<dbReference type="AlphaFoldDB" id="A0A5N5M696"/>
<evidence type="ECO:0000313" key="1">
    <source>
        <dbReference type="EMBL" id="KAB5550590.1"/>
    </source>
</evidence>
<name>A0A5N5M696_PANHP</name>
<comment type="caution">
    <text evidence="1">The sequence shown here is derived from an EMBL/GenBank/DDBJ whole genome shotgun (WGS) entry which is preliminary data.</text>
</comment>